<dbReference type="Gene3D" id="4.10.320.10">
    <property type="entry name" value="E3-binding domain"/>
    <property type="match status" value="1"/>
</dbReference>
<evidence type="ECO:0000259" key="7">
    <source>
        <dbReference type="PROSITE" id="PS50968"/>
    </source>
</evidence>
<dbReference type="AlphaFoldDB" id="A0A381UA16"/>
<name>A0A381UA16_9ZZZZ</name>
<keyword evidence="4" id="KW-0450">Lipoyl</keyword>
<dbReference type="InterPro" id="IPR001078">
    <property type="entry name" value="2-oxoacid_DH_actylTfrase"/>
</dbReference>
<dbReference type="Pfam" id="PF02817">
    <property type="entry name" value="E3_binding"/>
    <property type="match status" value="1"/>
</dbReference>
<dbReference type="PANTHER" id="PTHR43178">
    <property type="entry name" value="DIHYDROLIPOAMIDE ACETYLTRANSFERASE COMPONENT OF PYRUVATE DEHYDROGENASE COMPLEX"/>
    <property type="match status" value="1"/>
</dbReference>
<comment type="similarity">
    <text evidence="2">Belongs to the 2-oxoacid dehydrogenase family.</text>
</comment>
<dbReference type="PANTHER" id="PTHR43178:SF5">
    <property type="entry name" value="LIPOAMIDE ACYLTRANSFERASE COMPONENT OF BRANCHED-CHAIN ALPHA-KETO ACID DEHYDROGENASE COMPLEX, MITOCHONDRIAL"/>
    <property type="match status" value="1"/>
</dbReference>
<dbReference type="GO" id="GO:0016407">
    <property type="term" value="F:acetyltransferase activity"/>
    <property type="evidence" value="ECO:0007669"/>
    <property type="project" value="TreeGrafter"/>
</dbReference>
<evidence type="ECO:0000256" key="3">
    <source>
        <dbReference type="ARBA" id="ARBA00022679"/>
    </source>
</evidence>
<dbReference type="InterPro" id="IPR004167">
    <property type="entry name" value="PSBD"/>
</dbReference>
<comment type="cofactor">
    <cofactor evidence="1">
        <name>(R)-lipoate</name>
        <dbReference type="ChEBI" id="CHEBI:83088"/>
    </cofactor>
</comment>
<proteinExistence type="inferred from homology"/>
<dbReference type="SUPFAM" id="SSF52777">
    <property type="entry name" value="CoA-dependent acyltransferases"/>
    <property type="match status" value="1"/>
</dbReference>
<evidence type="ECO:0000256" key="5">
    <source>
        <dbReference type="ARBA" id="ARBA00023315"/>
    </source>
</evidence>
<evidence type="ECO:0000256" key="2">
    <source>
        <dbReference type="ARBA" id="ARBA00007317"/>
    </source>
</evidence>
<evidence type="ECO:0008006" key="10">
    <source>
        <dbReference type="Google" id="ProtNLM"/>
    </source>
</evidence>
<dbReference type="InterPro" id="IPR000089">
    <property type="entry name" value="Biotin_lipoyl"/>
</dbReference>
<sequence>MPFVFRLPDIGEGLDEAEIVEWLVQPGDTVARDQALVEVLTDKASSELPSPVAGVVLTLGGAEGDLLHVGDVLIEIQDGSSGEAQAPPTDPARNPDKAPGNAPVASPAIERPASGGRPKASPAIRKLARELGIDLAAVTSTGPGGRITAADLDAAGPESTASPTTPAPPPAVFESSTLGQMTPGRHALRGVRGVIARNMAQSWSEIPHIHTFDELDASLLLDFRTRMQGMGRTVTPLAVALVASARALQRYPLVNACVEDDEILVHERVNLGVAVATEGGLVVPVLEDADRLDVFATTAAVGELAERARSGSLAAADLRGATFTITNYGSLGGRWATPIIPPGQAAIFGMGRIADRPTVVDGAVVVRPVLPFVFGADHRLVDGDLLEAFKRSIINDLTEPLRLLVGA</sequence>
<dbReference type="InterPro" id="IPR011053">
    <property type="entry name" value="Single_hybrid_motif"/>
</dbReference>
<evidence type="ECO:0000256" key="1">
    <source>
        <dbReference type="ARBA" id="ARBA00001938"/>
    </source>
</evidence>
<evidence type="ECO:0000313" key="9">
    <source>
        <dbReference type="EMBL" id="SVA25072.1"/>
    </source>
</evidence>
<dbReference type="SUPFAM" id="SSF47005">
    <property type="entry name" value="Peripheral subunit-binding domain of 2-oxo acid dehydrogenase complex"/>
    <property type="match status" value="1"/>
</dbReference>
<feature type="domain" description="Peripheral subunit-binding (PSBD)" evidence="8">
    <location>
        <begin position="119"/>
        <end position="156"/>
    </location>
</feature>
<evidence type="ECO:0000259" key="8">
    <source>
        <dbReference type="PROSITE" id="PS51826"/>
    </source>
</evidence>
<feature type="compositionally biased region" description="Low complexity" evidence="6">
    <location>
        <begin position="154"/>
        <end position="164"/>
    </location>
</feature>
<dbReference type="Pfam" id="PF00198">
    <property type="entry name" value="2-oxoacid_dh"/>
    <property type="match status" value="1"/>
</dbReference>
<dbReference type="SUPFAM" id="SSF51230">
    <property type="entry name" value="Single hybrid motif"/>
    <property type="match status" value="1"/>
</dbReference>
<dbReference type="PROSITE" id="PS50968">
    <property type="entry name" value="BIOTINYL_LIPOYL"/>
    <property type="match status" value="1"/>
</dbReference>
<dbReference type="Gene3D" id="3.30.559.10">
    <property type="entry name" value="Chloramphenicol acetyltransferase-like domain"/>
    <property type="match status" value="1"/>
</dbReference>
<feature type="region of interest" description="Disordered" evidence="6">
    <location>
        <begin position="138"/>
        <end position="183"/>
    </location>
</feature>
<dbReference type="Gene3D" id="2.40.50.100">
    <property type="match status" value="1"/>
</dbReference>
<dbReference type="GO" id="GO:0005737">
    <property type="term" value="C:cytoplasm"/>
    <property type="evidence" value="ECO:0007669"/>
    <property type="project" value="TreeGrafter"/>
</dbReference>
<reference evidence="9" key="1">
    <citation type="submission" date="2018-05" db="EMBL/GenBank/DDBJ databases">
        <authorList>
            <person name="Lanie J.A."/>
            <person name="Ng W.-L."/>
            <person name="Kazmierczak K.M."/>
            <person name="Andrzejewski T.M."/>
            <person name="Davidsen T.M."/>
            <person name="Wayne K.J."/>
            <person name="Tettelin H."/>
            <person name="Glass J.I."/>
            <person name="Rusch D."/>
            <person name="Podicherti R."/>
            <person name="Tsui H.-C.T."/>
            <person name="Winkler M.E."/>
        </authorList>
    </citation>
    <scope>NUCLEOTIDE SEQUENCE</scope>
</reference>
<feature type="domain" description="Lipoyl-binding" evidence="7">
    <location>
        <begin position="2"/>
        <end position="77"/>
    </location>
</feature>
<keyword evidence="5" id="KW-0012">Acyltransferase</keyword>
<protein>
    <recommendedName>
        <fullName evidence="10">Dihydrolipoamide acetyltransferase component of pyruvate dehydrogenase complex</fullName>
    </recommendedName>
</protein>
<gene>
    <name evidence="9" type="ORF">METZ01_LOCUS77926</name>
</gene>
<dbReference type="InterPro" id="IPR050743">
    <property type="entry name" value="2-oxoacid_DH_E2_comp"/>
</dbReference>
<dbReference type="InterPro" id="IPR023213">
    <property type="entry name" value="CAT-like_dom_sf"/>
</dbReference>
<dbReference type="GO" id="GO:0031405">
    <property type="term" value="F:lipoic acid binding"/>
    <property type="evidence" value="ECO:0007669"/>
    <property type="project" value="TreeGrafter"/>
</dbReference>
<feature type="region of interest" description="Disordered" evidence="6">
    <location>
        <begin position="79"/>
        <end position="122"/>
    </location>
</feature>
<dbReference type="CDD" id="cd06849">
    <property type="entry name" value="lipoyl_domain"/>
    <property type="match status" value="1"/>
</dbReference>
<dbReference type="InterPro" id="IPR036625">
    <property type="entry name" value="E3-bd_dom_sf"/>
</dbReference>
<accession>A0A381UA16</accession>
<evidence type="ECO:0000256" key="4">
    <source>
        <dbReference type="ARBA" id="ARBA00022823"/>
    </source>
</evidence>
<dbReference type="Pfam" id="PF00364">
    <property type="entry name" value="Biotin_lipoyl"/>
    <property type="match status" value="1"/>
</dbReference>
<dbReference type="EMBL" id="UINC01006035">
    <property type="protein sequence ID" value="SVA25072.1"/>
    <property type="molecule type" value="Genomic_DNA"/>
</dbReference>
<dbReference type="PROSITE" id="PS51826">
    <property type="entry name" value="PSBD"/>
    <property type="match status" value="1"/>
</dbReference>
<evidence type="ECO:0000256" key="6">
    <source>
        <dbReference type="SAM" id="MobiDB-lite"/>
    </source>
</evidence>
<keyword evidence="3" id="KW-0808">Transferase</keyword>
<organism evidence="9">
    <name type="scientific">marine metagenome</name>
    <dbReference type="NCBI Taxonomy" id="408172"/>
    <lineage>
        <taxon>unclassified sequences</taxon>
        <taxon>metagenomes</taxon>
        <taxon>ecological metagenomes</taxon>
    </lineage>
</organism>